<dbReference type="EMBL" id="RBUY01000032">
    <property type="protein sequence ID" value="RMV78370.1"/>
    <property type="molecule type" value="Genomic_DNA"/>
</dbReference>
<protein>
    <recommendedName>
        <fullName evidence="6">Lipoprotein</fullName>
    </recommendedName>
</protein>
<evidence type="ECO:0000313" key="4">
    <source>
        <dbReference type="Proteomes" id="UP000269872"/>
    </source>
</evidence>
<dbReference type="AlphaFoldDB" id="A0A0P9KER6"/>
<proteinExistence type="predicted"/>
<dbReference type="RefSeq" id="WP_055007476.1">
    <property type="nucleotide sequence ID" value="NZ_LJPW01000003.1"/>
</dbReference>
<accession>A0A0P9KER6</accession>
<name>A0A0P9KER6_9PSED</name>
<evidence type="ECO:0008006" key="6">
    <source>
        <dbReference type="Google" id="ProtNLM"/>
    </source>
</evidence>
<sequence length="165" mass="17800">MGISRYSANITRLAAVIIVAATLTACSTGGSNPLDTITGDYKFAPEYIKANITPDKSTKEQIRQAFGAPYSAQDNVANNSSEWYYDRSESGLNSLTKMAAKYSNRYGSGDAASTLFQGQSRIGDAQEVMDDAGTLSGTQSTGRKANITRIVIRFKGNVVDYFSTY</sequence>
<evidence type="ECO:0000313" key="2">
    <source>
        <dbReference type="EMBL" id="RMM15049.1"/>
    </source>
</evidence>
<reference evidence="4 5" key="1">
    <citation type="submission" date="2018-08" db="EMBL/GenBank/DDBJ databases">
        <title>Recombination of ecologically and evolutionarily significant loci maintains genetic cohesion in the Pseudomonas syringae species complex.</title>
        <authorList>
            <person name="Dillon M."/>
            <person name="Thakur S."/>
            <person name="Almeida R.N.D."/>
            <person name="Weir B.S."/>
            <person name="Guttman D.S."/>
        </authorList>
    </citation>
    <scope>NUCLEOTIDE SEQUENCE [LARGE SCALE GENOMIC DNA]</scope>
    <source>
        <strain evidence="2 5">ICMP 4086</strain>
        <strain evidence="3 4">ICMP 7496</strain>
    </source>
</reference>
<gene>
    <name evidence="3" type="ORF">ALP05_03795</name>
    <name evidence="2" type="ORF">ALQ84_04823</name>
</gene>
<organism evidence="3 4">
    <name type="scientific">Pseudomonas caricapapayae</name>
    <dbReference type="NCBI Taxonomy" id="46678"/>
    <lineage>
        <taxon>Bacteria</taxon>
        <taxon>Pseudomonadati</taxon>
        <taxon>Pseudomonadota</taxon>
        <taxon>Gammaproteobacteria</taxon>
        <taxon>Pseudomonadales</taxon>
        <taxon>Pseudomonadaceae</taxon>
        <taxon>Pseudomonas</taxon>
    </lineage>
</organism>
<feature type="chain" id="PRO_5035997857" description="Lipoprotein" evidence="1">
    <location>
        <begin position="26"/>
        <end position="165"/>
    </location>
</feature>
<dbReference type="Proteomes" id="UP000278587">
    <property type="component" value="Unassembled WGS sequence"/>
</dbReference>
<evidence type="ECO:0000313" key="5">
    <source>
        <dbReference type="Proteomes" id="UP000278587"/>
    </source>
</evidence>
<comment type="caution">
    <text evidence="3">The sequence shown here is derived from an EMBL/GenBank/DDBJ whole genome shotgun (WGS) entry which is preliminary data.</text>
</comment>
<evidence type="ECO:0000256" key="1">
    <source>
        <dbReference type="SAM" id="SignalP"/>
    </source>
</evidence>
<evidence type="ECO:0000313" key="3">
    <source>
        <dbReference type="EMBL" id="RMV78370.1"/>
    </source>
</evidence>
<keyword evidence="1" id="KW-0732">Signal</keyword>
<dbReference type="PROSITE" id="PS51257">
    <property type="entry name" value="PROKAR_LIPOPROTEIN"/>
    <property type="match status" value="1"/>
</dbReference>
<dbReference type="EMBL" id="RBOC01000010">
    <property type="protein sequence ID" value="RMM15049.1"/>
    <property type="molecule type" value="Genomic_DNA"/>
</dbReference>
<dbReference type="Proteomes" id="UP000269872">
    <property type="component" value="Unassembled WGS sequence"/>
</dbReference>
<feature type="signal peptide" evidence="1">
    <location>
        <begin position="1"/>
        <end position="25"/>
    </location>
</feature>